<name>A0A4Q6XPX7_9SPHI</name>
<evidence type="ECO:0000256" key="9">
    <source>
        <dbReference type="RuleBase" id="RU003357"/>
    </source>
</evidence>
<dbReference type="OrthoDB" id="9768177at2"/>
<evidence type="ECO:0000256" key="10">
    <source>
        <dbReference type="SAM" id="MobiDB-lite"/>
    </source>
</evidence>
<feature type="signal peptide" evidence="11">
    <location>
        <begin position="1"/>
        <end position="26"/>
    </location>
</feature>
<dbReference type="GO" id="GO:0009279">
    <property type="term" value="C:cell outer membrane"/>
    <property type="evidence" value="ECO:0007669"/>
    <property type="project" value="UniProtKB-SubCell"/>
</dbReference>
<dbReference type="InterPro" id="IPR039426">
    <property type="entry name" value="TonB-dep_rcpt-like"/>
</dbReference>
<evidence type="ECO:0000259" key="13">
    <source>
        <dbReference type="Pfam" id="PF07715"/>
    </source>
</evidence>
<comment type="similarity">
    <text evidence="8 9">Belongs to the TonB-dependent receptor family.</text>
</comment>
<feature type="region of interest" description="Disordered" evidence="10">
    <location>
        <begin position="501"/>
        <end position="527"/>
    </location>
</feature>
<dbReference type="Gene3D" id="2.40.170.20">
    <property type="entry name" value="TonB-dependent receptor, beta-barrel domain"/>
    <property type="match status" value="1"/>
</dbReference>
<feature type="domain" description="TonB-dependent receptor-like beta-barrel" evidence="12">
    <location>
        <begin position="428"/>
        <end position="1001"/>
    </location>
</feature>
<keyword evidence="14" id="KW-0675">Receptor</keyword>
<keyword evidence="2 8" id="KW-0813">Transport</keyword>
<dbReference type="Pfam" id="PF00593">
    <property type="entry name" value="TonB_dep_Rec_b-barrel"/>
    <property type="match status" value="1"/>
</dbReference>
<evidence type="ECO:0000259" key="12">
    <source>
        <dbReference type="Pfam" id="PF00593"/>
    </source>
</evidence>
<dbReference type="EMBL" id="SGIT01000001">
    <property type="protein sequence ID" value="RZF61971.1"/>
    <property type="molecule type" value="Genomic_DNA"/>
</dbReference>
<dbReference type="AlphaFoldDB" id="A0A4Q6XPX7"/>
<dbReference type="Proteomes" id="UP000292855">
    <property type="component" value="Unassembled WGS sequence"/>
</dbReference>
<dbReference type="InterPro" id="IPR012910">
    <property type="entry name" value="Plug_dom"/>
</dbReference>
<dbReference type="FunFam" id="2.170.130.10:FF:000008">
    <property type="entry name" value="SusC/RagA family TonB-linked outer membrane protein"/>
    <property type="match status" value="1"/>
</dbReference>
<evidence type="ECO:0000256" key="6">
    <source>
        <dbReference type="ARBA" id="ARBA00023136"/>
    </source>
</evidence>
<dbReference type="Pfam" id="PF07715">
    <property type="entry name" value="Plug"/>
    <property type="match status" value="1"/>
</dbReference>
<keyword evidence="3 8" id="KW-1134">Transmembrane beta strand</keyword>
<keyword evidence="6 8" id="KW-0472">Membrane</keyword>
<dbReference type="RefSeq" id="WP_130140201.1">
    <property type="nucleotide sequence ID" value="NZ_SGIT01000001.1"/>
</dbReference>
<dbReference type="Gene3D" id="2.60.40.1120">
    <property type="entry name" value="Carboxypeptidase-like, regulatory domain"/>
    <property type="match status" value="1"/>
</dbReference>
<evidence type="ECO:0000256" key="4">
    <source>
        <dbReference type="ARBA" id="ARBA00022692"/>
    </source>
</evidence>
<feature type="compositionally biased region" description="Basic and acidic residues" evidence="10">
    <location>
        <begin position="513"/>
        <end position="527"/>
    </location>
</feature>
<evidence type="ECO:0000256" key="8">
    <source>
        <dbReference type="PROSITE-ProRule" id="PRU01360"/>
    </source>
</evidence>
<dbReference type="Gene3D" id="2.170.130.10">
    <property type="entry name" value="TonB-dependent receptor, plug domain"/>
    <property type="match status" value="1"/>
</dbReference>
<dbReference type="SUPFAM" id="SSF49464">
    <property type="entry name" value="Carboxypeptidase regulatory domain-like"/>
    <property type="match status" value="1"/>
</dbReference>
<gene>
    <name evidence="14" type="ORF">EWE74_03910</name>
</gene>
<evidence type="ECO:0000256" key="3">
    <source>
        <dbReference type="ARBA" id="ARBA00022452"/>
    </source>
</evidence>
<keyword evidence="5 9" id="KW-0798">TonB box</keyword>
<reference evidence="14 15" key="1">
    <citation type="submission" date="2019-02" db="EMBL/GenBank/DDBJ databases">
        <authorList>
            <person name="Li Y."/>
        </authorList>
    </citation>
    <scope>NUCLEOTIDE SEQUENCE [LARGE SCALE GENOMIC DNA]</scope>
    <source>
        <strain evidence="14 15">30C10-4-7</strain>
    </source>
</reference>
<evidence type="ECO:0000313" key="14">
    <source>
        <dbReference type="EMBL" id="RZF61971.1"/>
    </source>
</evidence>
<evidence type="ECO:0000256" key="2">
    <source>
        <dbReference type="ARBA" id="ARBA00022448"/>
    </source>
</evidence>
<evidence type="ECO:0000313" key="15">
    <source>
        <dbReference type="Proteomes" id="UP000292855"/>
    </source>
</evidence>
<dbReference type="InterPro" id="IPR023996">
    <property type="entry name" value="TonB-dep_OMP_SusC/RagA"/>
</dbReference>
<dbReference type="Pfam" id="PF13715">
    <property type="entry name" value="CarbopepD_reg_2"/>
    <property type="match status" value="1"/>
</dbReference>
<dbReference type="InterPro" id="IPR037066">
    <property type="entry name" value="Plug_dom_sf"/>
</dbReference>
<evidence type="ECO:0000256" key="5">
    <source>
        <dbReference type="ARBA" id="ARBA00023077"/>
    </source>
</evidence>
<dbReference type="InterPro" id="IPR000531">
    <property type="entry name" value="Beta-barrel_TonB"/>
</dbReference>
<keyword evidence="4 8" id="KW-0812">Transmembrane</keyword>
<organism evidence="14 15">
    <name type="scientific">Sphingobacterium corticibacterium</name>
    <dbReference type="NCBI Taxonomy" id="2484746"/>
    <lineage>
        <taxon>Bacteria</taxon>
        <taxon>Pseudomonadati</taxon>
        <taxon>Bacteroidota</taxon>
        <taxon>Sphingobacteriia</taxon>
        <taxon>Sphingobacteriales</taxon>
        <taxon>Sphingobacteriaceae</taxon>
        <taxon>Sphingobacterium</taxon>
    </lineage>
</organism>
<evidence type="ECO:0000256" key="7">
    <source>
        <dbReference type="ARBA" id="ARBA00023237"/>
    </source>
</evidence>
<dbReference type="NCBIfam" id="TIGR04057">
    <property type="entry name" value="SusC_RagA_signa"/>
    <property type="match status" value="1"/>
</dbReference>
<sequence>MNKRNLWFKFYLLALPCLFSPAFSIASPVKGKVMLEIPQTNVEGTVVDPGGRPLAGATIRVARQETMTSTDANGHFVLAVSEGQVLSISYTGYHSKEVEATPGQNMLITLMEDAAALDEVVVVGYSAQRRSSVTGAVASVNMSDLETRRVPNVAQSLQGQVAGVQITQTSGAPGDGINVRIRGEGTIGNNNPLYVVDGVPSRDITFLNPSDIESMSVLKDASAAAIYGSRASAGVVVITTKQGGAGKSSLNINYFGGLQQVNNLPKLLNTTQYLDVLETSWNNSGNTGENPYTKDKSRTDLANTDWLDELFETGKTNSVELAASGGSEQTQYLISGGYYRQNGIVVYDNDKYERINFRTNVNSALTERLKIGTNLQLMYSKRDQISAKGDAPGIIRHAMLRPPLLSVYKDPSDPTWSESDPFTDLPFYRYNSVNGGYESGKYEVTRNPVAAAYFTDNVFSRIKTFGNVYGEYALLADKSLKFRTNVGIDLNVNHTKAFSENYGDDDGSASANDRGKGRLNRPEGLNENRGTDFTLTWNNVLSYEKTVGLHQISALAGTEYINNNASAISGSRRRYDYTMPTFRYLDYGSTLLDLWNGGSGSEYALFSLFGSATYEFDGKYMVTANLRADESSRFGENNRWGYFPSVSVGWTMSREQFMQDINWISDLRLRASTGTLGNQEIDNYAFLTLMKRAGENYLIDRYGNPDLKWETTIQHNVGLDMALFQNRVTFTADYFIKDTRDILLPISMPALVGDVQPTIVNAGRVKNKGFEFSLGYRRTTEGGFRYGINGNLATLSNEVVKLHPNVPYISDRATRTEVGNPLNAYFGYLQEGIYQNQAEIDSHLFGVENPPQKPGDIRFKDLNGDGIINDQDRNFMGSPIPKLTYGLNLSAAYKGFDFAVLIQGVQGVDRFNDGRKILDFDTRPFNYTTDVLDAWNGEGSSNSIPRVTFNDNGSSRISTIVLEDASYARLKNLELGYSFGSLVKKTNVLKNMRVYVSGQNLLTLTNYKGLDPESTDLIDMGTYPSSRTFLFGVNVTF</sequence>
<dbReference type="InterPro" id="IPR036942">
    <property type="entry name" value="Beta-barrel_TonB_sf"/>
</dbReference>
<comment type="subcellular location">
    <subcellularLocation>
        <location evidence="1 8">Cell outer membrane</location>
        <topology evidence="1 8">Multi-pass membrane protein</topology>
    </subcellularLocation>
</comment>
<dbReference type="PROSITE" id="PS52016">
    <property type="entry name" value="TONB_DEPENDENT_REC_3"/>
    <property type="match status" value="1"/>
</dbReference>
<protein>
    <submittedName>
        <fullName evidence="14">TonB-dependent receptor</fullName>
    </submittedName>
</protein>
<keyword evidence="7 8" id="KW-0998">Cell outer membrane</keyword>
<accession>A0A4Q6XPX7</accession>
<proteinExistence type="inferred from homology"/>
<dbReference type="NCBIfam" id="TIGR04056">
    <property type="entry name" value="OMP_RagA_SusC"/>
    <property type="match status" value="1"/>
</dbReference>
<keyword evidence="15" id="KW-1185">Reference proteome</keyword>
<dbReference type="SUPFAM" id="SSF56935">
    <property type="entry name" value="Porins"/>
    <property type="match status" value="1"/>
</dbReference>
<feature type="domain" description="TonB-dependent receptor plug" evidence="13">
    <location>
        <begin position="131"/>
        <end position="235"/>
    </location>
</feature>
<keyword evidence="11" id="KW-0732">Signal</keyword>
<evidence type="ECO:0000256" key="1">
    <source>
        <dbReference type="ARBA" id="ARBA00004571"/>
    </source>
</evidence>
<comment type="caution">
    <text evidence="14">The sequence shown here is derived from an EMBL/GenBank/DDBJ whole genome shotgun (WGS) entry which is preliminary data.</text>
</comment>
<dbReference type="InterPro" id="IPR023997">
    <property type="entry name" value="TonB-dep_OMP_SusC/RagA_CS"/>
</dbReference>
<evidence type="ECO:0000256" key="11">
    <source>
        <dbReference type="SAM" id="SignalP"/>
    </source>
</evidence>
<feature type="chain" id="PRO_5020859562" evidence="11">
    <location>
        <begin position="27"/>
        <end position="1037"/>
    </location>
</feature>
<dbReference type="InterPro" id="IPR008969">
    <property type="entry name" value="CarboxyPept-like_regulatory"/>
</dbReference>